<evidence type="ECO:0000256" key="7">
    <source>
        <dbReference type="ARBA" id="ARBA00022755"/>
    </source>
</evidence>
<feature type="binding site" evidence="12">
    <location>
        <position position="832"/>
    </location>
    <ligand>
        <name>Mg(2+)</name>
        <dbReference type="ChEBI" id="CHEBI:18420"/>
    </ligand>
</feature>
<evidence type="ECO:0000256" key="4">
    <source>
        <dbReference type="ARBA" id="ARBA00022598"/>
    </source>
</evidence>
<dbReference type="Pfam" id="PF18072">
    <property type="entry name" value="FGAR-AT_linker"/>
    <property type="match status" value="1"/>
</dbReference>
<evidence type="ECO:0000256" key="8">
    <source>
        <dbReference type="ARBA" id="ARBA00022840"/>
    </source>
</evidence>
<dbReference type="Gene3D" id="3.30.1330.10">
    <property type="entry name" value="PurM-like, N-terminal domain"/>
    <property type="match status" value="2"/>
</dbReference>
<dbReference type="InterPro" id="IPR036921">
    <property type="entry name" value="PurM-like_N_sf"/>
</dbReference>
<feature type="domain" description="PurM-like C-terminal" evidence="14">
    <location>
        <begin position="949"/>
        <end position="1079"/>
    </location>
</feature>
<feature type="binding site" evidence="12">
    <location>
        <position position="828"/>
    </location>
    <ligand>
        <name>Mg(2+)</name>
        <dbReference type="ChEBI" id="CHEBI:18420"/>
    </ligand>
</feature>
<comment type="function">
    <text evidence="12">Phosphoribosylformylglycinamidine synthase involved in the purines biosynthetic pathway. Catalyzes the ATP-dependent conversion of formylglycinamide ribonucleotide (FGAR) and glutamine to yield formylglycinamidine ribonucleotide (FGAM) and glutamate.</text>
</comment>
<dbReference type="FunFam" id="3.90.650.10:FF:000024">
    <property type="entry name" value="Phosphoribosylformylglycinamidine synthase"/>
    <property type="match status" value="1"/>
</dbReference>
<comment type="similarity">
    <text evidence="2 12">In the N-terminal section; belongs to the FGAMS family.</text>
</comment>
<feature type="active site" evidence="12">
    <location>
        <position position="1414"/>
    </location>
</feature>
<dbReference type="Pfam" id="PF02769">
    <property type="entry name" value="AIRS_C"/>
    <property type="match status" value="2"/>
</dbReference>
<dbReference type="SUPFAM" id="SSF56042">
    <property type="entry name" value="PurM C-terminal domain-like"/>
    <property type="match status" value="2"/>
</dbReference>
<keyword evidence="5 12" id="KW-0479">Metal-binding</keyword>
<dbReference type="SUPFAM" id="SSF55326">
    <property type="entry name" value="PurM N-terminal domain-like"/>
    <property type="match status" value="2"/>
</dbReference>
<feature type="binding site" evidence="12">
    <location>
        <position position="1001"/>
    </location>
    <ligand>
        <name>ATP</name>
        <dbReference type="ChEBI" id="CHEBI:30616"/>
    </ligand>
</feature>
<dbReference type="PANTHER" id="PTHR10099:SF1">
    <property type="entry name" value="PHOSPHORIBOSYLFORMYLGLYCINAMIDINE SYNTHASE"/>
    <property type="match status" value="1"/>
</dbReference>
<feature type="binding site" evidence="12">
    <location>
        <position position="789"/>
    </location>
    <ligand>
        <name>Mg(2+)</name>
        <dbReference type="ChEBI" id="CHEBI:18420"/>
    </ligand>
</feature>
<dbReference type="Gene3D" id="3.90.650.10">
    <property type="entry name" value="PurM-like C-terminal domain"/>
    <property type="match status" value="2"/>
</dbReference>
<feature type="region of interest" description="Disordered" evidence="13">
    <location>
        <begin position="1142"/>
        <end position="1191"/>
    </location>
</feature>
<feature type="compositionally biased region" description="Polar residues" evidence="13">
    <location>
        <begin position="452"/>
        <end position="463"/>
    </location>
</feature>
<feature type="domain" description="PurM-like C-terminal" evidence="14">
    <location>
        <begin position="497"/>
        <end position="654"/>
    </location>
</feature>
<evidence type="ECO:0000256" key="1">
    <source>
        <dbReference type="ARBA" id="ARBA00004920"/>
    </source>
</evidence>
<dbReference type="SMART" id="SM01211">
    <property type="entry name" value="GATase_5"/>
    <property type="match status" value="1"/>
</dbReference>
<evidence type="ECO:0000256" key="12">
    <source>
        <dbReference type="HAMAP-Rule" id="MF_00419"/>
    </source>
</evidence>
<evidence type="ECO:0000256" key="6">
    <source>
        <dbReference type="ARBA" id="ARBA00022741"/>
    </source>
</evidence>
<evidence type="ECO:0000256" key="9">
    <source>
        <dbReference type="ARBA" id="ARBA00022842"/>
    </source>
</evidence>
<evidence type="ECO:0000256" key="10">
    <source>
        <dbReference type="ARBA" id="ARBA00022962"/>
    </source>
</evidence>
<dbReference type="InterPro" id="IPR036604">
    <property type="entry name" value="PurS-like_sf"/>
</dbReference>
<feature type="active site" evidence="12">
    <location>
        <position position="1412"/>
    </location>
</feature>
<keyword evidence="9 12" id="KW-0460">Magnesium</keyword>
<dbReference type="FunFam" id="3.30.1330.10:FF:000005">
    <property type="entry name" value="Phosphoribosylformylglycinamidine synthase"/>
    <property type="match status" value="1"/>
</dbReference>
<dbReference type="Gene3D" id="3.40.50.880">
    <property type="match status" value="1"/>
</dbReference>
<dbReference type="SUPFAM" id="SSF52317">
    <property type="entry name" value="Class I glutamine amidotransferase-like"/>
    <property type="match status" value="1"/>
</dbReference>
<feature type="region of interest" description="Disordered" evidence="13">
    <location>
        <begin position="435"/>
        <end position="470"/>
    </location>
</feature>
<feature type="active site" description="Nucleophile" evidence="12">
    <location>
        <position position="1286"/>
    </location>
</feature>
<dbReference type="InterPro" id="IPR055181">
    <property type="entry name" value="FGAR-AT_PurM_N-like"/>
</dbReference>
<evidence type="ECO:0000256" key="3">
    <source>
        <dbReference type="ARBA" id="ARBA00022490"/>
    </source>
</evidence>
<dbReference type="InterPro" id="IPR029062">
    <property type="entry name" value="Class_I_gatase-like"/>
</dbReference>
<dbReference type="GO" id="GO:0046872">
    <property type="term" value="F:metal ion binding"/>
    <property type="evidence" value="ECO:0007669"/>
    <property type="project" value="UniProtKB-KW"/>
</dbReference>
<dbReference type="FunFam" id="3.40.50.880:FF:000008">
    <property type="entry name" value="Phosphoribosylformylglycinamidine synthase"/>
    <property type="match status" value="1"/>
</dbReference>
<dbReference type="GO" id="GO:0004642">
    <property type="term" value="F:phosphoribosylformylglycinamidine synthase activity"/>
    <property type="evidence" value="ECO:0007669"/>
    <property type="project" value="UniProtKB-UniRule"/>
</dbReference>
<feature type="binding site" evidence="12">
    <location>
        <begin position="342"/>
        <end position="353"/>
    </location>
    <ligand>
        <name>ATP</name>
        <dbReference type="ChEBI" id="CHEBI:30616"/>
    </ligand>
</feature>
<evidence type="ECO:0000259" key="16">
    <source>
        <dbReference type="Pfam" id="PF18076"/>
    </source>
</evidence>
<dbReference type="InterPro" id="IPR036676">
    <property type="entry name" value="PurM-like_C_sf"/>
</dbReference>
<evidence type="ECO:0000313" key="18">
    <source>
        <dbReference type="EMBL" id="VFJ51737.1"/>
    </source>
</evidence>
<dbReference type="GO" id="GO:0005737">
    <property type="term" value="C:cytoplasm"/>
    <property type="evidence" value="ECO:0007669"/>
    <property type="project" value="UniProtKB-SubCell"/>
</dbReference>
<dbReference type="UniPathway" id="UPA00074">
    <property type="reaction ID" value="UER00128"/>
</dbReference>
<dbReference type="EMBL" id="CAADEX010000034">
    <property type="protein sequence ID" value="VFJ51737.1"/>
    <property type="molecule type" value="Genomic_DNA"/>
</dbReference>
<evidence type="ECO:0000259" key="17">
    <source>
        <dbReference type="Pfam" id="PF22689"/>
    </source>
</evidence>
<evidence type="ECO:0000256" key="5">
    <source>
        <dbReference type="ARBA" id="ARBA00022723"/>
    </source>
</evidence>
<feature type="domain" description="Phosphoribosylformylglycinamidine synthase N-terminal" evidence="16">
    <location>
        <begin position="43"/>
        <end position="166"/>
    </location>
</feature>
<dbReference type="CDD" id="cd02203">
    <property type="entry name" value="PurL_repeat1"/>
    <property type="match status" value="1"/>
</dbReference>
<dbReference type="Pfam" id="PF13507">
    <property type="entry name" value="GATase_5"/>
    <property type="match status" value="1"/>
</dbReference>
<dbReference type="SUPFAM" id="SSF82697">
    <property type="entry name" value="PurS-like"/>
    <property type="match status" value="1"/>
</dbReference>
<comment type="subunit">
    <text evidence="12">Monomer.</text>
</comment>
<comment type="pathway">
    <text evidence="1 12">Purine metabolism; IMP biosynthesis via de novo pathway; 5-amino-1-(5-phospho-D-ribosyl)imidazole from N(2)-formyl-N(1)-(5-phospho-D-ribosyl)glycinamide: step 1/2.</text>
</comment>
<gene>
    <name evidence="12" type="primary">purL</name>
    <name evidence="18" type="ORF">BECKDK2373B_GA0170837_103417</name>
</gene>
<feature type="domain" description="Phosphoribosylformylglycinamidine synthase linker" evidence="15">
    <location>
        <begin position="191"/>
        <end position="240"/>
    </location>
</feature>
<name>A0A450SFR4_9GAMM</name>
<dbReference type="PROSITE" id="PS51273">
    <property type="entry name" value="GATASE_TYPE_1"/>
    <property type="match status" value="1"/>
</dbReference>
<keyword evidence="10 12" id="KW-0315">Glutamine amidotransferase</keyword>
<comment type="subcellular location">
    <subcellularLocation>
        <location evidence="12">Cytoplasm</location>
    </subcellularLocation>
</comment>
<accession>A0A450SFR4</accession>
<proteinExistence type="inferred from homology"/>
<evidence type="ECO:0000256" key="11">
    <source>
        <dbReference type="ARBA" id="ARBA00052585"/>
    </source>
</evidence>
<comment type="caution">
    <text evidence="12">Lacks conserved residue(s) required for the propagation of feature annotation.</text>
</comment>
<dbReference type="NCBIfam" id="NF003672">
    <property type="entry name" value="PRK05297.1"/>
    <property type="match status" value="2"/>
</dbReference>
<feature type="domain" description="FGAR-AT PurM N-terminal-like" evidence="17">
    <location>
        <begin position="758"/>
        <end position="916"/>
    </location>
</feature>
<keyword evidence="7 12" id="KW-0658">Purine biosynthesis</keyword>
<dbReference type="SUPFAM" id="SSF109736">
    <property type="entry name" value="FGAM synthase PurL, linker domain"/>
    <property type="match status" value="1"/>
</dbReference>
<dbReference type="InterPro" id="IPR040707">
    <property type="entry name" value="FGAR-AT_N"/>
</dbReference>
<dbReference type="PANTHER" id="PTHR10099">
    <property type="entry name" value="PHOSPHORIBOSYLFORMYLGLYCINAMIDINE SYNTHASE"/>
    <property type="match status" value="1"/>
</dbReference>
<sequence length="1449" mass="155198">MRTQNPYLPGPPALSSFRRQKLEKEIQEEVPRVSSLTARFVHFPHLADPGAGLTEDQWERLAALLDYGPAGEEPGSAPDDPPPPGQYFLVAPRPGTVSPWSSKATDIAHHCDLAAIARLERGIAFTVQTSDGAPLTEAERERVSARLFDPMTQTLLPGFEGIDALFAHAPPPPLARIAITGKAPRQRLAALEAANRELGLALNPAEIGYLADGFAALGRDPTDVELMMFGQVNSEHCRHKIFNAGWIIDGDPREETLFGMIRRTHDNARDNRHILGAYADNSAVMRGVFGEAPTFPGTEHPTPLPFHPDPATGRYGYQSGETHILMKVETHNHPTAISPYPGAATGSGGEIRDEAATGRGSRAKAGLTGFSVSNLRIPGFVRPWEKDFGRPARIASAFRIMQEAPIGAAGFNNEFGRPALLGYFRAFEALLPGEAPYGMDTPRDDAPGNRQAGESTERNNQGTLPPRAARGYHKPIMVAGGLGSIRAEQVEKLPLPAGAPVVVLGGPALLIGLGGGAASSVTSGTAAEALDFASVQRDNPEMQRRCQEVIDGCWQMGEDNPILSLHDVGAGGLSNALPELVHGGGRGGEFALDAIPSDDPGMSPLALWCNESQERYVVALAPERLDIFEDHCRRERCPFAVVGYTTEEQTLRLTATAGENTATAGPDTTPIHIPMAFLFGDPPRMTREVARVRPGLDFRDRMLSAGEARPHSGVPITESGDTPPVEHGDGRAPEDAFVPTARLPDAIHRVLQLPTVASKNFLITIGDRSITGLVARDQMVGPWQVPVADCAVTATGFHGYTGEAMAMGERTPVALLDGPASGRLAVSEAITNIAGVPIPALGRVVLSANWMAACGHPGEDALLFDTVRAVSEICLALGLIIPVGKDSLSMKTVWEQDGESRQVVAPLSLIISAFAPVTNIRGALTPQLRAEEAAGSETELLLIDLGRGKNRLGGSALAQVFEKAYQGEAPDLDDPRDLAAFFATIQQLNREGFLLAYHDRSDGGLLATLCEMAFAGHVGITLDLDEIREDAAAGQAREAAAIPLLFSEEPGAVLQIRRRDREQIEQLLAAQGLAECSHIIGAPNRDHTLHVRMGGKTVFRESRIELQQRWSETSYRMQALRDNPDCAREEYQALADAEDPGLGAAIHLPPETNRGGGLSPAPNPVDAGDATFPPGQSNPTPKPTPPGGARPRMAILREQGVNGQVEMAAAFDRAGFDCFDIHMSDVIEGRATLDGYHGLAACGGFSYGDVLGAGGGWANAIRYNPRARDQFAAFLARPDTFTLGVCNGCQMLSRLTDLIPGADHWPRFVRNRSEQFEARLVLAEVLPSPSLFLAGMAGARLPVVVAHGEGRAQFPICSPALAGEQDARLACLRYLDHRGLPATGYPANPNGSPGGLTGFTSRDGRVTIMMPHPERLFRSCQHSWHPEGWGEDGPWMRMFRNARAWVAAA</sequence>
<keyword evidence="4 12" id="KW-0436">Ligase</keyword>
<keyword evidence="8 12" id="KW-0067">ATP-binding</keyword>
<keyword evidence="6 12" id="KW-0547">Nucleotide-binding</keyword>
<dbReference type="Pfam" id="PF22689">
    <property type="entry name" value="FGAR-AT_PurM_N-like"/>
    <property type="match status" value="1"/>
</dbReference>
<dbReference type="Gene3D" id="1.10.8.750">
    <property type="entry name" value="Phosphoribosylformylglycinamidine synthase, linker domain"/>
    <property type="match status" value="1"/>
</dbReference>
<evidence type="ECO:0000259" key="15">
    <source>
        <dbReference type="Pfam" id="PF18072"/>
    </source>
</evidence>
<dbReference type="CDD" id="cd01740">
    <property type="entry name" value="GATase1_FGAR_AT"/>
    <property type="match status" value="1"/>
</dbReference>
<dbReference type="InterPro" id="IPR010918">
    <property type="entry name" value="PurM-like_C_dom"/>
</dbReference>
<evidence type="ECO:0000259" key="14">
    <source>
        <dbReference type="Pfam" id="PF02769"/>
    </source>
</evidence>
<dbReference type="EC" id="6.3.5.3" evidence="12"/>
<dbReference type="Pfam" id="PF18076">
    <property type="entry name" value="FGAR-AT_N"/>
    <property type="match status" value="1"/>
</dbReference>
<feature type="binding site" evidence="12">
    <location>
        <position position="999"/>
    </location>
    <ligand>
        <name>Mg(2+)</name>
        <dbReference type="ChEBI" id="CHEBI:18420"/>
    </ligand>
</feature>
<reference evidence="18" key="1">
    <citation type="submission" date="2019-02" db="EMBL/GenBank/DDBJ databases">
        <authorList>
            <person name="Gruber-Vodicka R. H."/>
            <person name="Seah K. B. B."/>
        </authorList>
    </citation>
    <scope>NUCLEOTIDE SEQUENCE</scope>
    <source>
        <strain evidence="18">BECK_DK47</strain>
    </source>
</reference>
<comment type="catalytic activity">
    <reaction evidence="11 12">
        <text>N(2)-formyl-N(1)-(5-phospho-beta-D-ribosyl)glycinamide + L-glutamine + ATP + H2O = 2-formamido-N(1)-(5-O-phospho-beta-D-ribosyl)acetamidine + L-glutamate + ADP + phosphate + H(+)</text>
        <dbReference type="Rhea" id="RHEA:17129"/>
        <dbReference type="ChEBI" id="CHEBI:15377"/>
        <dbReference type="ChEBI" id="CHEBI:15378"/>
        <dbReference type="ChEBI" id="CHEBI:29985"/>
        <dbReference type="ChEBI" id="CHEBI:30616"/>
        <dbReference type="ChEBI" id="CHEBI:43474"/>
        <dbReference type="ChEBI" id="CHEBI:58359"/>
        <dbReference type="ChEBI" id="CHEBI:147286"/>
        <dbReference type="ChEBI" id="CHEBI:147287"/>
        <dbReference type="ChEBI" id="CHEBI:456216"/>
        <dbReference type="EC" id="6.3.5.3"/>
    </reaction>
</comment>
<feature type="binding site" evidence="12">
    <location>
        <position position="788"/>
    </location>
    <ligand>
        <name>ATP</name>
        <dbReference type="ChEBI" id="CHEBI:30616"/>
    </ligand>
</feature>
<organism evidence="18">
    <name type="scientific">Candidatus Kentrum sp. DK</name>
    <dbReference type="NCBI Taxonomy" id="2126562"/>
    <lineage>
        <taxon>Bacteria</taxon>
        <taxon>Pseudomonadati</taxon>
        <taxon>Pseudomonadota</taxon>
        <taxon>Gammaproteobacteria</taxon>
        <taxon>Candidatus Kentrum</taxon>
    </lineage>
</organism>
<evidence type="ECO:0000256" key="2">
    <source>
        <dbReference type="ARBA" id="ARBA00008608"/>
    </source>
</evidence>
<dbReference type="GO" id="GO:0006189">
    <property type="term" value="P:'de novo' IMP biosynthetic process"/>
    <property type="evidence" value="ECO:0007669"/>
    <property type="project" value="UniProtKB-UniRule"/>
</dbReference>
<dbReference type="InterPro" id="IPR041609">
    <property type="entry name" value="PurL_linker"/>
</dbReference>
<dbReference type="CDD" id="cd02204">
    <property type="entry name" value="PurL_repeat2"/>
    <property type="match status" value="1"/>
</dbReference>
<protein>
    <recommendedName>
        <fullName evidence="12">Phosphoribosylformylglycinamidine synthase</fullName>
        <shortName evidence="12">FGAM synthase</shortName>
        <shortName evidence="12">FGAMS</shortName>
        <ecNumber evidence="12">6.3.5.3</ecNumber>
    </recommendedName>
    <alternativeName>
        <fullName evidence="12">Formylglycinamide ribonucleotide amidotransferase</fullName>
        <shortName evidence="12">FGAR amidotransferase</shortName>
        <shortName evidence="12">FGAR-AT</shortName>
    </alternativeName>
</protein>
<dbReference type="HAMAP" id="MF_00419">
    <property type="entry name" value="PurL_1"/>
    <property type="match status" value="1"/>
</dbReference>
<feature type="region of interest" description="Disordered" evidence="13">
    <location>
        <begin position="707"/>
        <end position="731"/>
    </location>
</feature>
<evidence type="ECO:0000256" key="13">
    <source>
        <dbReference type="SAM" id="MobiDB-lite"/>
    </source>
</evidence>
<dbReference type="InterPro" id="IPR010073">
    <property type="entry name" value="PurL_large"/>
</dbReference>
<dbReference type="GO" id="GO:0005524">
    <property type="term" value="F:ATP binding"/>
    <property type="evidence" value="ECO:0007669"/>
    <property type="project" value="UniProtKB-UniRule"/>
</dbReference>
<keyword evidence="3 12" id="KW-0963">Cytoplasm</keyword>